<dbReference type="Proteomes" id="UP001324287">
    <property type="component" value="Chromosome"/>
</dbReference>
<evidence type="ECO:0000313" key="2">
    <source>
        <dbReference type="Proteomes" id="UP001324287"/>
    </source>
</evidence>
<organism evidence="1 2">
    <name type="scientific">Blastococcus brunescens</name>
    <dbReference type="NCBI Taxonomy" id="1564165"/>
    <lineage>
        <taxon>Bacteria</taxon>
        <taxon>Bacillati</taxon>
        <taxon>Actinomycetota</taxon>
        <taxon>Actinomycetes</taxon>
        <taxon>Geodermatophilales</taxon>
        <taxon>Geodermatophilaceae</taxon>
        <taxon>Blastococcus</taxon>
    </lineage>
</organism>
<protein>
    <submittedName>
        <fullName evidence="1">Uncharacterized protein</fullName>
    </submittedName>
</protein>
<accession>A0ABZ1BBC8</accession>
<evidence type="ECO:0000313" key="1">
    <source>
        <dbReference type="EMBL" id="WRL66610.1"/>
    </source>
</evidence>
<dbReference type="EMBL" id="CP141261">
    <property type="protein sequence ID" value="WRL66610.1"/>
    <property type="molecule type" value="Genomic_DNA"/>
</dbReference>
<sequence length="42" mass="4302">MVGLSGLGALLDGVVVDDPAAWEGTLEGRRFSARSIAAWTVG</sequence>
<keyword evidence="2" id="KW-1185">Reference proteome</keyword>
<proteinExistence type="predicted"/>
<name>A0ABZ1BBC8_9ACTN</name>
<gene>
    <name evidence="1" type="ORF">U6N30_15145</name>
</gene>
<reference evidence="1 2" key="1">
    <citation type="submission" date="2023-12" db="EMBL/GenBank/DDBJ databases">
        <title>Blastococcus brunescens sp. nov., an actonobacterium isolated from sandstone collected in sahara desert.</title>
        <authorList>
            <person name="Gtari M."/>
            <person name="Ghodhbane F."/>
        </authorList>
    </citation>
    <scope>NUCLEOTIDE SEQUENCE [LARGE SCALE GENOMIC DNA]</scope>
    <source>
        <strain evidence="1 2">BMG 8361</strain>
    </source>
</reference>
<dbReference type="RefSeq" id="WP_324277922.1">
    <property type="nucleotide sequence ID" value="NZ_CP141261.1"/>
</dbReference>